<comment type="similarity">
    <text evidence="1 7">Belongs to the universal ribosomal protein uL2 family.</text>
</comment>
<organism evidence="11 12">
    <name type="scientific">Egicoccus halophilus</name>
    <dbReference type="NCBI Taxonomy" id="1670830"/>
    <lineage>
        <taxon>Bacteria</taxon>
        <taxon>Bacillati</taxon>
        <taxon>Actinomycetota</taxon>
        <taxon>Nitriliruptoria</taxon>
        <taxon>Egicoccales</taxon>
        <taxon>Egicoccaceae</taxon>
        <taxon>Egicoccus</taxon>
    </lineage>
</organism>
<dbReference type="InterPro" id="IPR022669">
    <property type="entry name" value="Ribosomal_uL2_C"/>
</dbReference>
<dbReference type="InterPro" id="IPR012340">
    <property type="entry name" value="NA-bd_OB-fold"/>
</dbReference>
<keyword evidence="3 7" id="KW-0694">RNA-binding</keyword>
<keyword evidence="4 7" id="KW-0689">Ribosomal protein</keyword>
<dbReference type="HAMAP" id="MF_01320_B">
    <property type="entry name" value="Ribosomal_uL2_B"/>
    <property type="match status" value="1"/>
</dbReference>
<dbReference type="GO" id="GO:0016740">
    <property type="term" value="F:transferase activity"/>
    <property type="evidence" value="ECO:0007669"/>
    <property type="project" value="InterPro"/>
</dbReference>
<dbReference type="SUPFAM" id="SSF50104">
    <property type="entry name" value="Translation proteins SH3-like domain"/>
    <property type="match status" value="1"/>
</dbReference>
<comment type="subunit">
    <text evidence="7">Part of the 50S ribosomal subunit. Forms a bridge to the 30S subunit in the 70S ribosome.</text>
</comment>
<dbReference type="Gene3D" id="2.30.30.30">
    <property type="match status" value="1"/>
</dbReference>
<evidence type="ECO:0000259" key="9">
    <source>
        <dbReference type="SMART" id="SM01382"/>
    </source>
</evidence>
<sequence length="277" mass="29942">MAIRKFKPTSPGRRGASVNDFGTVTKSSPERSLLAPLPKKAGRNTHGRITSRHRGGGHKRKYRVIDFRRNKDGVPATVAAVEYDPNRSARIALLHYHDGEKRYILAPKNLVVGALVESGPGADIKVGNALPLANIPVGTTVHAVELRPGGGAKLGRSAGTSIQLLAKEGKMAALRLPSGEIRLVDARCRGSIGAVGNEEHELLNHGKAGATRWRGQRPQTRGVAMNPVDHPLGGGEGKSSGGRHPVDPWGNPERRTRRGKKASDQYIIRRRGKNRRR</sequence>
<dbReference type="SMART" id="SM01382">
    <property type="entry name" value="Ribosomal_L2_C"/>
    <property type="match status" value="1"/>
</dbReference>
<feature type="domain" description="Large ribosomal subunit protein uL2 RNA-binding" evidence="10">
    <location>
        <begin position="42"/>
        <end position="118"/>
    </location>
</feature>
<evidence type="ECO:0000256" key="5">
    <source>
        <dbReference type="ARBA" id="ARBA00023274"/>
    </source>
</evidence>
<dbReference type="Gene3D" id="4.10.950.10">
    <property type="entry name" value="Ribosomal protein L2, domain 3"/>
    <property type="match status" value="1"/>
</dbReference>
<accession>A0A8J3ETU8</accession>
<dbReference type="GO" id="GO:0019843">
    <property type="term" value="F:rRNA binding"/>
    <property type="evidence" value="ECO:0007669"/>
    <property type="project" value="UniProtKB-UniRule"/>
</dbReference>
<keyword evidence="2 7" id="KW-0699">rRNA-binding</keyword>
<dbReference type="InterPro" id="IPR014722">
    <property type="entry name" value="Rib_uL2_dom2"/>
</dbReference>
<dbReference type="Proteomes" id="UP000650511">
    <property type="component" value="Unassembled WGS sequence"/>
</dbReference>
<feature type="region of interest" description="Disordered" evidence="8">
    <location>
        <begin position="206"/>
        <end position="277"/>
    </location>
</feature>
<dbReference type="Pfam" id="PF00181">
    <property type="entry name" value="Ribosomal_L2_N"/>
    <property type="match status" value="1"/>
</dbReference>
<dbReference type="InterPro" id="IPR008991">
    <property type="entry name" value="Translation_prot_SH3-like_sf"/>
</dbReference>
<dbReference type="InterPro" id="IPR005880">
    <property type="entry name" value="Ribosomal_uL2_bac/org-type"/>
</dbReference>
<dbReference type="InterPro" id="IPR014726">
    <property type="entry name" value="Ribosomal_uL2_dom3"/>
</dbReference>
<comment type="caution">
    <text evidence="11">The sequence shown here is derived from an EMBL/GenBank/DDBJ whole genome shotgun (WGS) entry which is preliminary data.</text>
</comment>
<dbReference type="SUPFAM" id="SSF50249">
    <property type="entry name" value="Nucleic acid-binding proteins"/>
    <property type="match status" value="1"/>
</dbReference>
<dbReference type="InterPro" id="IPR022666">
    <property type="entry name" value="Ribosomal_uL2_RNA-bd_dom"/>
</dbReference>
<evidence type="ECO:0000256" key="1">
    <source>
        <dbReference type="ARBA" id="ARBA00005636"/>
    </source>
</evidence>
<dbReference type="GO" id="GO:0003735">
    <property type="term" value="F:structural constituent of ribosome"/>
    <property type="evidence" value="ECO:0007669"/>
    <property type="project" value="InterPro"/>
</dbReference>
<dbReference type="PANTHER" id="PTHR13691">
    <property type="entry name" value="RIBOSOMAL PROTEIN L2"/>
    <property type="match status" value="1"/>
</dbReference>
<gene>
    <name evidence="7 11" type="primary">rplB</name>
    <name evidence="11" type="ORF">GCM10011354_16050</name>
</gene>
<evidence type="ECO:0000256" key="7">
    <source>
        <dbReference type="HAMAP-Rule" id="MF_01320"/>
    </source>
</evidence>
<evidence type="ECO:0000256" key="4">
    <source>
        <dbReference type="ARBA" id="ARBA00022980"/>
    </source>
</evidence>
<dbReference type="Pfam" id="PF03947">
    <property type="entry name" value="Ribosomal_L2_C"/>
    <property type="match status" value="1"/>
</dbReference>
<name>A0A8J3ETU8_9ACTN</name>
<proteinExistence type="inferred from homology"/>
<evidence type="ECO:0000259" key="10">
    <source>
        <dbReference type="SMART" id="SM01383"/>
    </source>
</evidence>
<dbReference type="RefSeq" id="WP_130648560.1">
    <property type="nucleotide sequence ID" value="NZ_BMHA01000005.1"/>
</dbReference>
<dbReference type="GO" id="GO:0002181">
    <property type="term" value="P:cytoplasmic translation"/>
    <property type="evidence" value="ECO:0007669"/>
    <property type="project" value="TreeGrafter"/>
</dbReference>
<keyword evidence="5 7" id="KW-0687">Ribonucleoprotein</keyword>
<dbReference type="OrthoDB" id="9778722at2"/>
<feature type="compositionally biased region" description="Basic residues" evidence="8">
    <location>
        <begin position="40"/>
        <end position="58"/>
    </location>
</feature>
<feature type="region of interest" description="Disordered" evidence="8">
    <location>
        <begin position="1"/>
        <end position="58"/>
    </location>
</feature>
<evidence type="ECO:0000256" key="8">
    <source>
        <dbReference type="SAM" id="MobiDB-lite"/>
    </source>
</evidence>
<dbReference type="PANTHER" id="PTHR13691:SF5">
    <property type="entry name" value="LARGE RIBOSOMAL SUBUNIT PROTEIN UL2M"/>
    <property type="match status" value="1"/>
</dbReference>
<dbReference type="NCBIfam" id="TIGR01171">
    <property type="entry name" value="rplB_bact"/>
    <property type="match status" value="1"/>
</dbReference>
<dbReference type="PIRSF" id="PIRSF002158">
    <property type="entry name" value="Ribosomal_L2"/>
    <property type="match status" value="1"/>
</dbReference>
<dbReference type="FunFam" id="2.40.50.140:FF:000003">
    <property type="entry name" value="50S ribosomal protein L2"/>
    <property type="match status" value="1"/>
</dbReference>
<dbReference type="Gene3D" id="2.40.50.140">
    <property type="entry name" value="Nucleic acid-binding proteins"/>
    <property type="match status" value="1"/>
</dbReference>
<dbReference type="GO" id="GO:0015934">
    <property type="term" value="C:large ribosomal subunit"/>
    <property type="evidence" value="ECO:0007669"/>
    <property type="project" value="InterPro"/>
</dbReference>
<dbReference type="SMART" id="SM01383">
    <property type="entry name" value="Ribosomal_L2"/>
    <property type="match status" value="1"/>
</dbReference>
<protein>
    <recommendedName>
        <fullName evidence="6 7">Large ribosomal subunit protein uL2</fullName>
    </recommendedName>
</protein>
<dbReference type="InterPro" id="IPR022671">
    <property type="entry name" value="Ribosomal_uL2_CS"/>
</dbReference>
<keyword evidence="12" id="KW-1185">Reference proteome</keyword>
<reference evidence="11" key="2">
    <citation type="submission" date="2020-09" db="EMBL/GenBank/DDBJ databases">
        <authorList>
            <person name="Sun Q."/>
            <person name="Zhou Y."/>
        </authorList>
    </citation>
    <scope>NUCLEOTIDE SEQUENCE</scope>
    <source>
        <strain evidence="11">CGMCC 1.14988</strain>
    </source>
</reference>
<evidence type="ECO:0000256" key="3">
    <source>
        <dbReference type="ARBA" id="ARBA00022884"/>
    </source>
</evidence>
<dbReference type="FunFam" id="4.10.950.10:FF:000001">
    <property type="entry name" value="50S ribosomal protein L2"/>
    <property type="match status" value="1"/>
</dbReference>
<evidence type="ECO:0000256" key="2">
    <source>
        <dbReference type="ARBA" id="ARBA00022730"/>
    </source>
</evidence>
<reference evidence="11" key="1">
    <citation type="journal article" date="2014" name="Int. J. Syst. Evol. Microbiol.">
        <title>Complete genome sequence of Corynebacterium casei LMG S-19264T (=DSM 44701T), isolated from a smear-ripened cheese.</title>
        <authorList>
            <consortium name="US DOE Joint Genome Institute (JGI-PGF)"/>
            <person name="Walter F."/>
            <person name="Albersmeier A."/>
            <person name="Kalinowski J."/>
            <person name="Ruckert C."/>
        </authorList>
    </citation>
    <scope>NUCLEOTIDE SEQUENCE</scope>
    <source>
        <strain evidence="11">CGMCC 1.14988</strain>
    </source>
</reference>
<evidence type="ECO:0000256" key="6">
    <source>
        <dbReference type="ARBA" id="ARBA00035242"/>
    </source>
</evidence>
<evidence type="ECO:0000313" key="12">
    <source>
        <dbReference type="Proteomes" id="UP000650511"/>
    </source>
</evidence>
<feature type="domain" description="Large ribosomal subunit protein uL2 C-terminal" evidence="9">
    <location>
        <begin position="124"/>
        <end position="252"/>
    </location>
</feature>
<dbReference type="InterPro" id="IPR002171">
    <property type="entry name" value="Ribosomal_uL2"/>
</dbReference>
<comment type="function">
    <text evidence="7">One of the primary rRNA binding proteins. Required for association of the 30S and 50S subunits to form the 70S ribosome, for tRNA binding and peptide bond formation. It has been suggested to have peptidyltransferase activity; this is somewhat controversial. Makes several contacts with the 16S rRNA in the 70S ribosome.</text>
</comment>
<evidence type="ECO:0000313" key="11">
    <source>
        <dbReference type="EMBL" id="GGI05830.1"/>
    </source>
</evidence>
<dbReference type="EMBL" id="BMHA01000005">
    <property type="protein sequence ID" value="GGI05830.1"/>
    <property type="molecule type" value="Genomic_DNA"/>
</dbReference>
<dbReference type="FunFam" id="2.30.30.30:FF:000001">
    <property type="entry name" value="50S ribosomal protein L2"/>
    <property type="match status" value="1"/>
</dbReference>
<dbReference type="PROSITE" id="PS00467">
    <property type="entry name" value="RIBOSOMAL_L2"/>
    <property type="match status" value="1"/>
</dbReference>
<feature type="compositionally biased region" description="Basic residues" evidence="8">
    <location>
        <begin position="268"/>
        <end position="277"/>
    </location>
</feature>
<dbReference type="AlphaFoldDB" id="A0A8J3ETU8"/>